<dbReference type="AlphaFoldDB" id="A0A080M1P2"/>
<dbReference type="Proteomes" id="UP000020077">
    <property type="component" value="Unassembled WGS sequence"/>
</dbReference>
<proteinExistence type="predicted"/>
<comment type="caution">
    <text evidence="2">The sequence shown here is derived from an EMBL/GenBank/DDBJ whole genome shotgun (WGS) entry which is preliminary data.</text>
</comment>
<reference evidence="2 3" key="1">
    <citation type="submission" date="2014-02" db="EMBL/GenBank/DDBJ databases">
        <title>Expanding our view of genomic diversity in Candidatus Accumulibacter clades.</title>
        <authorList>
            <person name="Skennerton C.T."/>
            <person name="Barr J.J."/>
            <person name="Slater F.R."/>
            <person name="Bond P.L."/>
            <person name="Tyson G.W."/>
        </authorList>
    </citation>
    <scope>NUCLEOTIDE SEQUENCE [LARGE SCALE GENOMIC DNA]</scope>
    <source>
        <strain evidence="3">BA-91</strain>
    </source>
</reference>
<feature type="compositionally biased region" description="Low complexity" evidence="1">
    <location>
        <begin position="165"/>
        <end position="179"/>
    </location>
</feature>
<gene>
    <name evidence="2" type="ORF">AW09_003835</name>
</gene>
<name>A0A080M1P2_9PROT</name>
<dbReference type="EMBL" id="JDVG02000603">
    <property type="protein sequence ID" value="KFB71054.1"/>
    <property type="molecule type" value="Genomic_DNA"/>
</dbReference>
<organism evidence="2 3">
    <name type="scientific">Candidatus Accumulibacter phosphatis</name>
    <dbReference type="NCBI Taxonomy" id="327160"/>
    <lineage>
        <taxon>Bacteria</taxon>
        <taxon>Pseudomonadati</taxon>
        <taxon>Pseudomonadota</taxon>
        <taxon>Betaproteobacteria</taxon>
        <taxon>Candidatus Accumulibacter</taxon>
    </lineage>
</organism>
<sequence>MSDSASVFTDLNHFSTRLGTLLSSDAARQAPKIASQLRAEKQLRAAIESLITILEGLAQATTNLKEPLEKAAEVAAGCEAIADSLDAFGDSKSLGQVAKLCGQSDGVVQPIVDKIVHIRGPLKAALGILGSLPTPNELIGLDEHLTALADDLKALKGEVKDPKASTSTPTLSTTGGQLP</sequence>
<evidence type="ECO:0000313" key="2">
    <source>
        <dbReference type="EMBL" id="KFB71054.1"/>
    </source>
</evidence>
<evidence type="ECO:0000256" key="1">
    <source>
        <dbReference type="SAM" id="MobiDB-lite"/>
    </source>
</evidence>
<protein>
    <submittedName>
        <fullName evidence="2">Uncharacterized protein</fullName>
    </submittedName>
</protein>
<accession>A0A080M1P2</accession>
<feature type="region of interest" description="Disordered" evidence="1">
    <location>
        <begin position="158"/>
        <end position="179"/>
    </location>
</feature>
<evidence type="ECO:0000313" key="3">
    <source>
        <dbReference type="Proteomes" id="UP000020077"/>
    </source>
</evidence>